<dbReference type="KEGG" id="haly:HYG82_15970"/>
<evidence type="ECO:0000313" key="2">
    <source>
        <dbReference type="EMBL" id="QLG50237.1"/>
    </source>
</evidence>
<dbReference type="AlphaFoldDB" id="A0A7D5KSF2"/>
<dbReference type="RefSeq" id="WP_179262550.1">
    <property type="nucleotide sequence ID" value="NZ_CP058601.1"/>
</dbReference>
<accession>A0A7D5KSF2</accession>
<dbReference type="PANTHER" id="PTHR42912">
    <property type="entry name" value="METHYLTRANSFERASE"/>
    <property type="match status" value="1"/>
</dbReference>
<dbReference type="SUPFAM" id="SSF53335">
    <property type="entry name" value="S-adenosyl-L-methionine-dependent methyltransferases"/>
    <property type="match status" value="1"/>
</dbReference>
<dbReference type="EMBL" id="CP058601">
    <property type="protein sequence ID" value="QLG50237.1"/>
    <property type="molecule type" value="Genomic_DNA"/>
</dbReference>
<feature type="domain" description="Methyltransferase type 11" evidence="1">
    <location>
        <begin position="54"/>
        <end position="148"/>
    </location>
</feature>
<evidence type="ECO:0000259" key="1">
    <source>
        <dbReference type="Pfam" id="PF08241"/>
    </source>
</evidence>
<sequence>MSEESTDFTGYPEEEAVIYDQKRFKYPAGKAFDKFEKNQLYKLFSELEAGEKILEVGCGTGRFMADGREFGLDMTGGDMSAHMINEARQKLDREASLCVLDGTELPIQDNMFDGVYSIRTLNQLPTQDHARSMIHEMIRVCKPGGEILVEFVNSEALFNRYRENTTYLTKEDVTSIFENKDVTVNWTSGILFFTQTVLEAVPSFGLPAFARIDEAFAKKFPRRATRCYIGGTVQ</sequence>
<dbReference type="InterPro" id="IPR029063">
    <property type="entry name" value="SAM-dependent_MTases_sf"/>
</dbReference>
<keyword evidence="3" id="KW-1185">Reference proteome</keyword>
<evidence type="ECO:0000313" key="3">
    <source>
        <dbReference type="Proteomes" id="UP000509241"/>
    </source>
</evidence>
<keyword evidence="2" id="KW-0808">Transferase</keyword>
<dbReference type="OrthoDB" id="187433at2157"/>
<organism evidence="2 3">
    <name type="scientific">Natrinema halophilum</name>
    <dbReference type="NCBI Taxonomy" id="1699371"/>
    <lineage>
        <taxon>Archaea</taxon>
        <taxon>Methanobacteriati</taxon>
        <taxon>Methanobacteriota</taxon>
        <taxon>Stenosarchaea group</taxon>
        <taxon>Halobacteria</taxon>
        <taxon>Halobacteriales</taxon>
        <taxon>Natrialbaceae</taxon>
        <taxon>Natrinema</taxon>
    </lineage>
</organism>
<dbReference type="GO" id="GO:0032259">
    <property type="term" value="P:methylation"/>
    <property type="evidence" value="ECO:0007669"/>
    <property type="project" value="UniProtKB-KW"/>
</dbReference>
<keyword evidence="2" id="KW-0489">Methyltransferase</keyword>
<dbReference type="InterPro" id="IPR013216">
    <property type="entry name" value="Methyltransf_11"/>
</dbReference>
<dbReference type="CDD" id="cd02440">
    <property type="entry name" value="AdoMet_MTases"/>
    <property type="match status" value="1"/>
</dbReference>
<dbReference type="InterPro" id="IPR050508">
    <property type="entry name" value="Methyltransf_Superfamily"/>
</dbReference>
<protein>
    <submittedName>
        <fullName evidence="2">Class I SAM-dependent methyltransferase</fullName>
    </submittedName>
</protein>
<dbReference type="Proteomes" id="UP000509241">
    <property type="component" value="Chromosome"/>
</dbReference>
<proteinExistence type="predicted"/>
<dbReference type="GO" id="GO:0008757">
    <property type="term" value="F:S-adenosylmethionine-dependent methyltransferase activity"/>
    <property type="evidence" value="ECO:0007669"/>
    <property type="project" value="InterPro"/>
</dbReference>
<dbReference type="Pfam" id="PF08241">
    <property type="entry name" value="Methyltransf_11"/>
    <property type="match status" value="1"/>
</dbReference>
<reference evidence="2 3" key="1">
    <citation type="submission" date="2020-07" db="EMBL/GenBank/DDBJ databases">
        <authorList>
            <person name="Cui H."/>
        </authorList>
    </citation>
    <scope>NUCLEOTIDE SEQUENCE [LARGE SCALE GENOMIC DNA]</scope>
    <source>
        <strain evidence="2 3">YPL8</strain>
    </source>
</reference>
<dbReference type="GeneID" id="56034819"/>
<gene>
    <name evidence="2" type="ORF">HYG82_15970</name>
</gene>
<dbReference type="PANTHER" id="PTHR42912:SF93">
    <property type="entry name" value="N6-ADENOSINE-METHYLTRANSFERASE TMT1A"/>
    <property type="match status" value="1"/>
</dbReference>
<name>A0A7D5KSF2_9EURY</name>
<dbReference type="Gene3D" id="3.40.50.150">
    <property type="entry name" value="Vaccinia Virus protein VP39"/>
    <property type="match status" value="1"/>
</dbReference>